<dbReference type="Proteomes" id="UP000236594">
    <property type="component" value="Unassembled WGS sequence"/>
</dbReference>
<dbReference type="EMBL" id="PPED02000002">
    <property type="protein sequence ID" value="PWN70348.1"/>
    <property type="molecule type" value="Genomic_DNA"/>
</dbReference>
<dbReference type="AlphaFoldDB" id="A0A316XG04"/>
<accession>A0A316XG04</accession>
<feature type="chain" id="PRO_5016338643" evidence="2">
    <location>
        <begin position="27"/>
        <end position="132"/>
    </location>
</feature>
<evidence type="ECO:0000313" key="3">
    <source>
        <dbReference type="EMBL" id="PWN70348.1"/>
    </source>
</evidence>
<feature type="compositionally biased region" description="Basic and acidic residues" evidence="1">
    <location>
        <begin position="60"/>
        <end position="72"/>
    </location>
</feature>
<reference evidence="3 4" key="1">
    <citation type="submission" date="2018-04" db="EMBL/GenBank/DDBJ databases">
        <title>Draft Genome Sequence of Phosphate-Solubilizing Chryseobacterium sp. ISE14 that is a Biocontrol and Plant Growth-Promoting Rhizobacterium Isolated from Cucumber.</title>
        <authorList>
            <person name="Jeong J.-J."/>
            <person name="Sang M.K."/>
            <person name="Choi I.-G."/>
            <person name="Kim K.D."/>
        </authorList>
    </citation>
    <scope>NUCLEOTIDE SEQUENCE [LARGE SCALE GENOMIC DNA]</scope>
    <source>
        <strain evidence="3 4">ISE14</strain>
    </source>
</reference>
<sequence length="132" mass="14898">MNNKNLIMKKHLLLSAFILTGLVSCSNEQSVINTAESMKTPEMETFDRAFKSLGEPKNQATEEEKRRNSVELSDRRKEIIIPASKALIISTGVSEVEMNRKTGGDKNKIIAWALDINLKKKEEIYRTMKAGN</sequence>
<feature type="signal peptide" evidence="2">
    <location>
        <begin position="1"/>
        <end position="26"/>
    </location>
</feature>
<organism evidence="3 4">
    <name type="scientific">Chryseobacterium phosphatilyticum</name>
    <dbReference type="NCBI Taxonomy" id="475075"/>
    <lineage>
        <taxon>Bacteria</taxon>
        <taxon>Pseudomonadati</taxon>
        <taxon>Bacteroidota</taxon>
        <taxon>Flavobacteriia</taxon>
        <taxon>Flavobacteriales</taxon>
        <taxon>Weeksellaceae</taxon>
        <taxon>Chryseobacterium group</taxon>
        <taxon>Chryseobacterium</taxon>
    </lineage>
</organism>
<comment type="caution">
    <text evidence="3">The sequence shown here is derived from an EMBL/GenBank/DDBJ whole genome shotgun (WGS) entry which is preliminary data.</text>
</comment>
<protein>
    <submittedName>
        <fullName evidence="3">Uncharacterized protein</fullName>
    </submittedName>
</protein>
<gene>
    <name evidence="3" type="ORF">C1631_010250</name>
</gene>
<feature type="region of interest" description="Disordered" evidence="1">
    <location>
        <begin position="52"/>
        <end position="72"/>
    </location>
</feature>
<dbReference type="PROSITE" id="PS51257">
    <property type="entry name" value="PROKAR_LIPOPROTEIN"/>
    <property type="match status" value="1"/>
</dbReference>
<keyword evidence="4" id="KW-1185">Reference proteome</keyword>
<evidence type="ECO:0000256" key="2">
    <source>
        <dbReference type="SAM" id="SignalP"/>
    </source>
</evidence>
<evidence type="ECO:0000313" key="4">
    <source>
        <dbReference type="Proteomes" id="UP000236594"/>
    </source>
</evidence>
<evidence type="ECO:0000256" key="1">
    <source>
        <dbReference type="SAM" id="MobiDB-lite"/>
    </source>
</evidence>
<proteinExistence type="predicted"/>
<keyword evidence="2" id="KW-0732">Signal</keyword>
<name>A0A316XG04_9FLAO</name>